<dbReference type="GO" id="GO:0000976">
    <property type="term" value="F:transcription cis-regulatory region binding"/>
    <property type="evidence" value="ECO:0007669"/>
    <property type="project" value="TreeGrafter"/>
</dbReference>
<evidence type="ECO:0000259" key="6">
    <source>
        <dbReference type="PROSITE" id="PS50977"/>
    </source>
</evidence>
<keyword evidence="4" id="KW-0804">Transcription</keyword>
<keyword evidence="2" id="KW-0805">Transcription regulation</keyword>
<dbReference type="eggNOG" id="COG1309">
    <property type="taxonomic scope" value="Bacteria"/>
</dbReference>
<organism evidence="7 8">
    <name type="scientific">Pseudohaliea rubra DSM 19751</name>
    <dbReference type="NCBI Taxonomy" id="1265313"/>
    <lineage>
        <taxon>Bacteria</taxon>
        <taxon>Pseudomonadati</taxon>
        <taxon>Pseudomonadota</taxon>
        <taxon>Gammaproteobacteria</taxon>
        <taxon>Cellvibrionales</taxon>
        <taxon>Halieaceae</taxon>
        <taxon>Pseudohaliea</taxon>
    </lineage>
</organism>
<dbReference type="HOGENOM" id="CLU_069356_12_4_6"/>
<gene>
    <name evidence="7" type="ORF">HRUBRA_00430</name>
</gene>
<dbReference type="PRINTS" id="PR00455">
    <property type="entry name" value="HTHTETR"/>
</dbReference>
<dbReference type="Gene3D" id="1.10.357.10">
    <property type="entry name" value="Tetracycline Repressor, domain 2"/>
    <property type="match status" value="1"/>
</dbReference>
<dbReference type="STRING" id="1265313.HRUBRA_00430"/>
<dbReference type="SUPFAM" id="SSF48498">
    <property type="entry name" value="Tetracyclin repressor-like, C-terminal domain"/>
    <property type="match status" value="1"/>
</dbReference>
<sequence length="200" mass="21274">MAPKAKAALSDRSNRRDDVLEAAAALFASKGYAATSIRDIAQQVGILSGSLYYHFASKEELLLEAHARGVAQVTEAVEGALAAAGTPPWERMAAACCAHLEVLLGPSPFSQVITPQFPSHFDGDVRATLLQQREGYEDIFRTLVSALPLPATVSPRLFRLSLLGALNWTPTWYQPGGSESPASIAGGIVDAFRLQLDPGA</sequence>
<dbReference type="Proteomes" id="UP000029640">
    <property type="component" value="Unassembled WGS sequence"/>
</dbReference>
<evidence type="ECO:0000313" key="8">
    <source>
        <dbReference type="Proteomes" id="UP000029640"/>
    </source>
</evidence>
<keyword evidence="1" id="KW-0678">Repressor</keyword>
<protein>
    <submittedName>
        <fullName evidence="7">Transcriptional regulator, TetR family</fullName>
    </submittedName>
</protein>
<dbReference type="PROSITE" id="PS50977">
    <property type="entry name" value="HTH_TETR_2"/>
    <property type="match status" value="1"/>
</dbReference>
<dbReference type="InterPro" id="IPR001647">
    <property type="entry name" value="HTH_TetR"/>
</dbReference>
<dbReference type="GO" id="GO:0003700">
    <property type="term" value="F:DNA-binding transcription factor activity"/>
    <property type="evidence" value="ECO:0007669"/>
    <property type="project" value="TreeGrafter"/>
</dbReference>
<dbReference type="Pfam" id="PF17932">
    <property type="entry name" value="TetR_C_24"/>
    <property type="match status" value="1"/>
</dbReference>
<evidence type="ECO:0000256" key="1">
    <source>
        <dbReference type="ARBA" id="ARBA00022491"/>
    </source>
</evidence>
<keyword evidence="8" id="KW-1185">Reference proteome</keyword>
<comment type="caution">
    <text evidence="7">The sequence shown here is derived from an EMBL/GenBank/DDBJ whole genome shotgun (WGS) entry which is preliminary data.</text>
</comment>
<dbReference type="AlphaFoldDB" id="A0A095VU21"/>
<feature type="domain" description="HTH tetR-type" evidence="6">
    <location>
        <begin position="13"/>
        <end position="73"/>
    </location>
</feature>
<dbReference type="InterPro" id="IPR009057">
    <property type="entry name" value="Homeodomain-like_sf"/>
</dbReference>
<dbReference type="EMBL" id="AUVB01000013">
    <property type="protein sequence ID" value="KGE04957.1"/>
    <property type="molecule type" value="Genomic_DNA"/>
</dbReference>
<dbReference type="PATRIC" id="fig|1265313.6.peg.426"/>
<accession>A0A095VU21</accession>
<evidence type="ECO:0000256" key="4">
    <source>
        <dbReference type="ARBA" id="ARBA00023163"/>
    </source>
</evidence>
<evidence type="ECO:0000313" key="7">
    <source>
        <dbReference type="EMBL" id="KGE04957.1"/>
    </source>
</evidence>
<dbReference type="InterPro" id="IPR050109">
    <property type="entry name" value="HTH-type_TetR-like_transc_reg"/>
</dbReference>
<dbReference type="Pfam" id="PF00440">
    <property type="entry name" value="TetR_N"/>
    <property type="match status" value="1"/>
</dbReference>
<keyword evidence="3 5" id="KW-0238">DNA-binding</keyword>
<dbReference type="InterPro" id="IPR041490">
    <property type="entry name" value="KstR2_TetR_C"/>
</dbReference>
<evidence type="ECO:0000256" key="2">
    <source>
        <dbReference type="ARBA" id="ARBA00023015"/>
    </source>
</evidence>
<proteinExistence type="predicted"/>
<dbReference type="PANTHER" id="PTHR30055">
    <property type="entry name" value="HTH-TYPE TRANSCRIPTIONAL REGULATOR RUTR"/>
    <property type="match status" value="1"/>
</dbReference>
<dbReference type="RefSeq" id="WP_035513855.1">
    <property type="nucleotide sequence ID" value="NZ_KN234746.1"/>
</dbReference>
<dbReference type="PANTHER" id="PTHR30055:SF175">
    <property type="entry name" value="HTH-TYPE TRANSCRIPTIONAL REPRESSOR KSTR2"/>
    <property type="match status" value="1"/>
</dbReference>
<name>A0A095VU21_9GAMM</name>
<evidence type="ECO:0000256" key="3">
    <source>
        <dbReference type="ARBA" id="ARBA00023125"/>
    </source>
</evidence>
<dbReference type="SUPFAM" id="SSF46689">
    <property type="entry name" value="Homeodomain-like"/>
    <property type="match status" value="1"/>
</dbReference>
<dbReference type="InterPro" id="IPR036271">
    <property type="entry name" value="Tet_transcr_reg_TetR-rel_C_sf"/>
</dbReference>
<reference evidence="7 8" key="1">
    <citation type="journal article" date="2014" name="Genome Announc.">
        <title>Genome Sequence of Gammaproteobacterial Pseudohaliea rubra Type Strain DSM 19751, Isolated from Coastal Seawater of the Mediterranean Sea.</title>
        <authorList>
            <person name="Spring S."/>
            <person name="Fiebig A."/>
            <person name="Riedel T."/>
            <person name="Goker M."/>
            <person name="Klenk H.P."/>
        </authorList>
    </citation>
    <scope>NUCLEOTIDE SEQUENCE [LARGE SCALE GENOMIC DNA]</scope>
    <source>
        <strain evidence="7 8">DSM 19751</strain>
    </source>
</reference>
<feature type="DNA-binding region" description="H-T-H motif" evidence="5">
    <location>
        <begin position="36"/>
        <end position="55"/>
    </location>
</feature>
<evidence type="ECO:0000256" key="5">
    <source>
        <dbReference type="PROSITE-ProRule" id="PRU00335"/>
    </source>
</evidence>